<dbReference type="RefSeq" id="WP_097142771.1">
    <property type="nucleotide sequence ID" value="NZ_OBQD01000024.1"/>
</dbReference>
<protein>
    <submittedName>
        <fullName evidence="1">Uncharacterized protein</fullName>
    </submittedName>
</protein>
<gene>
    <name evidence="1" type="ORF">SAMN05892877_12430</name>
</gene>
<accession>A0A285V186</accession>
<dbReference type="AlphaFoldDB" id="A0A285V186"/>
<dbReference type="OrthoDB" id="7445766at2"/>
<keyword evidence="2" id="KW-1185">Reference proteome</keyword>
<organism evidence="1 2">
    <name type="scientific">Rhizobium subbaraonis</name>
    <dbReference type="NCBI Taxonomy" id="908946"/>
    <lineage>
        <taxon>Bacteria</taxon>
        <taxon>Pseudomonadati</taxon>
        <taxon>Pseudomonadota</taxon>
        <taxon>Alphaproteobacteria</taxon>
        <taxon>Hyphomicrobiales</taxon>
        <taxon>Rhizobiaceae</taxon>
        <taxon>Rhizobium/Agrobacterium group</taxon>
        <taxon>Rhizobium</taxon>
    </lineage>
</organism>
<reference evidence="1 2" key="1">
    <citation type="submission" date="2017-08" db="EMBL/GenBank/DDBJ databases">
        <authorList>
            <person name="de Groot N.N."/>
        </authorList>
    </citation>
    <scope>NUCLEOTIDE SEQUENCE [LARGE SCALE GENOMIC DNA]</scope>
    <source>
        <strain evidence="1 2">JC85</strain>
    </source>
</reference>
<name>A0A285V186_9HYPH</name>
<dbReference type="Proteomes" id="UP000219167">
    <property type="component" value="Unassembled WGS sequence"/>
</dbReference>
<evidence type="ECO:0000313" key="1">
    <source>
        <dbReference type="EMBL" id="SOC46766.1"/>
    </source>
</evidence>
<evidence type="ECO:0000313" key="2">
    <source>
        <dbReference type="Proteomes" id="UP000219167"/>
    </source>
</evidence>
<dbReference type="EMBL" id="OBQD01000024">
    <property type="protein sequence ID" value="SOC46766.1"/>
    <property type="molecule type" value="Genomic_DNA"/>
</dbReference>
<sequence>MRFRRWHRPEPYNDTSRKRAAFLRKQRLEREALPLFADQIAAGQRGVDEEMARRAVWWDEAERERRRMWAETWRKARARLFALPDALRRTVREIWRDCPYPADPACFADLLHQIDVGRVDPHRPPWKFHAALKARTTPDPSSFDAAFRQIGQRKVGGGPKTTEADELLFCGNLGSGILFLRSRVRLVERHESFYTSSNHRLRDSKVGSGGHYFEIEVTGGCSDADLATIERIAQAADTRPVVVRRAARPGRTTSGRAA</sequence>
<proteinExistence type="predicted"/>